<keyword evidence="4" id="KW-0479">Metal-binding</keyword>
<dbReference type="InterPro" id="IPR023214">
    <property type="entry name" value="HAD_sf"/>
</dbReference>
<reference evidence="8 9" key="1">
    <citation type="submission" date="2015-03" db="EMBL/GenBank/DDBJ databases">
        <title>Genome sequencing of Methylobacterium tarhaniae DSM 25844.</title>
        <authorList>
            <person name="Chaudhry V."/>
            <person name="Patil P.B."/>
        </authorList>
    </citation>
    <scope>NUCLEOTIDE SEQUENCE [LARGE SCALE GENOMIC DNA]</scope>
    <source>
        <strain evidence="8 9">DSM 25844</strain>
    </source>
</reference>
<comment type="similarity">
    <text evidence="2">Belongs to the GmhB family.</text>
</comment>
<dbReference type="GO" id="GO:0005737">
    <property type="term" value="C:cytoplasm"/>
    <property type="evidence" value="ECO:0007669"/>
    <property type="project" value="UniProtKB-SubCell"/>
</dbReference>
<dbReference type="PATRIC" id="fig|1187852.3.peg.5797"/>
<evidence type="ECO:0000256" key="2">
    <source>
        <dbReference type="ARBA" id="ARBA00005628"/>
    </source>
</evidence>
<accession>A0A0J6VUD7</accession>
<dbReference type="RefSeq" id="WP_048450697.1">
    <property type="nucleotide sequence ID" value="NZ_LABZ01000060.1"/>
</dbReference>
<keyword evidence="5" id="KW-0378">Hydrolase</keyword>
<dbReference type="Proteomes" id="UP000036449">
    <property type="component" value="Unassembled WGS sequence"/>
</dbReference>
<dbReference type="GO" id="GO:0005975">
    <property type="term" value="P:carbohydrate metabolic process"/>
    <property type="evidence" value="ECO:0007669"/>
    <property type="project" value="InterPro"/>
</dbReference>
<dbReference type="InterPro" id="IPR006543">
    <property type="entry name" value="Histidinol-phos"/>
</dbReference>
<dbReference type="InterPro" id="IPR006549">
    <property type="entry name" value="HAD-SF_hydro_IIIA"/>
</dbReference>
<dbReference type="InterPro" id="IPR036412">
    <property type="entry name" value="HAD-like_sf"/>
</dbReference>
<dbReference type="EMBL" id="LABZ01000060">
    <property type="protein sequence ID" value="KMO42906.1"/>
    <property type="molecule type" value="Genomic_DNA"/>
</dbReference>
<keyword evidence="3" id="KW-0963">Cytoplasm</keyword>
<evidence type="ECO:0000313" key="8">
    <source>
        <dbReference type="EMBL" id="KMO42906.1"/>
    </source>
</evidence>
<keyword evidence="9" id="KW-1185">Reference proteome</keyword>
<dbReference type="PANTHER" id="PTHR42891:SF1">
    <property type="entry name" value="D-GLYCERO-BETA-D-MANNO-HEPTOSE-1,7-BISPHOSPHATE 7-PHOSPHATASE"/>
    <property type="match status" value="1"/>
</dbReference>
<organism evidence="8 9">
    <name type="scientific">Methylobacterium tarhaniae</name>
    <dbReference type="NCBI Taxonomy" id="1187852"/>
    <lineage>
        <taxon>Bacteria</taxon>
        <taxon>Pseudomonadati</taxon>
        <taxon>Pseudomonadota</taxon>
        <taxon>Alphaproteobacteria</taxon>
        <taxon>Hyphomicrobiales</taxon>
        <taxon>Methylobacteriaceae</taxon>
        <taxon>Methylobacterium</taxon>
    </lineage>
</organism>
<sequence>MTARAEADPPASGPLVFLDRDGTLIVERHYLGDPAGVRLEDGVVEGLRHLRGASARLVVVTNQSGIARGYFTRDAVAAVHAAIDRQLARKGLHLDGWYVCPHGPQEGCLCRKPAPGLVEAACRDQACAAAGCFVIGDKASDVDLATRVGGTGILVSGTGEAARAGDLVVPSFLDAARTVTRLWRERRHAGSDVGRCA</sequence>
<dbReference type="AlphaFoldDB" id="A0A0J6VUD7"/>
<comment type="subcellular location">
    <subcellularLocation>
        <location evidence="1">Cytoplasm</location>
    </subcellularLocation>
</comment>
<name>A0A0J6VUD7_9HYPH</name>
<dbReference type="GO" id="GO:0046872">
    <property type="term" value="F:metal ion binding"/>
    <property type="evidence" value="ECO:0007669"/>
    <property type="project" value="UniProtKB-KW"/>
</dbReference>
<dbReference type="SUPFAM" id="SSF56784">
    <property type="entry name" value="HAD-like"/>
    <property type="match status" value="1"/>
</dbReference>
<gene>
    <name evidence="8" type="ORF">VQ03_09860</name>
</gene>
<dbReference type="CDD" id="cd07503">
    <property type="entry name" value="HAD_HisB-N"/>
    <property type="match status" value="1"/>
</dbReference>
<evidence type="ECO:0000313" key="9">
    <source>
        <dbReference type="Proteomes" id="UP000036449"/>
    </source>
</evidence>
<dbReference type="OrthoDB" id="9814110at2"/>
<dbReference type="InterPro" id="IPR004446">
    <property type="entry name" value="Heptose_bisP_phosphatase"/>
</dbReference>
<dbReference type="GO" id="GO:0016791">
    <property type="term" value="F:phosphatase activity"/>
    <property type="evidence" value="ECO:0007669"/>
    <property type="project" value="InterPro"/>
</dbReference>
<evidence type="ECO:0000256" key="7">
    <source>
        <dbReference type="ARBA" id="ARBA00031828"/>
    </source>
</evidence>
<dbReference type="PANTHER" id="PTHR42891">
    <property type="entry name" value="D-GLYCERO-BETA-D-MANNO-HEPTOSE-1,7-BISPHOSPHATE 7-PHOSPHATASE"/>
    <property type="match status" value="1"/>
</dbReference>
<dbReference type="NCBIfam" id="TIGR01656">
    <property type="entry name" value="Histidinol-ppas"/>
    <property type="match status" value="1"/>
</dbReference>
<evidence type="ECO:0000256" key="1">
    <source>
        <dbReference type="ARBA" id="ARBA00004496"/>
    </source>
</evidence>
<comment type="caution">
    <text evidence="8">The sequence shown here is derived from an EMBL/GenBank/DDBJ whole genome shotgun (WGS) entry which is preliminary data.</text>
</comment>
<dbReference type="Pfam" id="PF13242">
    <property type="entry name" value="Hydrolase_like"/>
    <property type="match status" value="1"/>
</dbReference>
<dbReference type="NCBIfam" id="TIGR01662">
    <property type="entry name" value="HAD-SF-IIIA"/>
    <property type="match status" value="1"/>
</dbReference>
<proteinExistence type="inferred from homology"/>
<evidence type="ECO:0000256" key="6">
    <source>
        <dbReference type="ARBA" id="ARBA00023277"/>
    </source>
</evidence>
<protein>
    <recommendedName>
        <fullName evidence="7">D,D-heptose 1,7-bisphosphate phosphatase</fullName>
    </recommendedName>
</protein>
<evidence type="ECO:0000256" key="4">
    <source>
        <dbReference type="ARBA" id="ARBA00022723"/>
    </source>
</evidence>
<dbReference type="Gene3D" id="3.40.50.1000">
    <property type="entry name" value="HAD superfamily/HAD-like"/>
    <property type="match status" value="1"/>
</dbReference>
<keyword evidence="6" id="KW-0119">Carbohydrate metabolism</keyword>
<evidence type="ECO:0000256" key="5">
    <source>
        <dbReference type="ARBA" id="ARBA00022801"/>
    </source>
</evidence>
<evidence type="ECO:0000256" key="3">
    <source>
        <dbReference type="ARBA" id="ARBA00022490"/>
    </source>
</evidence>